<reference evidence="2 3" key="1">
    <citation type="submission" date="2019-11" db="EMBL/GenBank/DDBJ databases">
        <authorList>
            <person name="Dong K."/>
        </authorList>
    </citation>
    <scope>NUCLEOTIDE SEQUENCE [LARGE SCALE GENOMIC DNA]</scope>
    <source>
        <strain evidence="2 3">DK608</strain>
    </source>
</reference>
<dbReference type="InterPro" id="IPR007421">
    <property type="entry name" value="Schlafen_AlbA_2_dom"/>
</dbReference>
<comment type="caution">
    <text evidence="2">The sequence shown here is derived from an EMBL/GenBank/DDBJ whole genome shotgun (WGS) entry which is preliminary data.</text>
</comment>
<dbReference type="Pfam" id="PF04326">
    <property type="entry name" value="SLFN_AlbA_2"/>
    <property type="match status" value="1"/>
</dbReference>
<dbReference type="PANTHER" id="PTHR30595:SF6">
    <property type="entry name" value="SCHLAFEN ALBA-2 DOMAIN-CONTAINING PROTEIN"/>
    <property type="match status" value="1"/>
</dbReference>
<dbReference type="EMBL" id="WMII01000038">
    <property type="protein sequence ID" value="MTH66563.1"/>
    <property type="molecule type" value="Genomic_DNA"/>
</dbReference>
<evidence type="ECO:0000259" key="1">
    <source>
        <dbReference type="Pfam" id="PF04326"/>
    </source>
</evidence>
<dbReference type="Gene3D" id="3.30.565.60">
    <property type="match status" value="1"/>
</dbReference>
<dbReference type="AlphaFoldDB" id="A0A6L6J1Z7"/>
<dbReference type="InterPro" id="IPR038461">
    <property type="entry name" value="Schlafen_AlbA_2_dom_sf"/>
</dbReference>
<name>A0A6L6J1Z7_9RHOB</name>
<gene>
    <name evidence="2" type="ORF">GL284_20145</name>
</gene>
<keyword evidence="3" id="KW-1185">Reference proteome</keyword>
<dbReference type="PANTHER" id="PTHR30595">
    <property type="entry name" value="GLPR-RELATED TRANSCRIPTIONAL REPRESSOR"/>
    <property type="match status" value="1"/>
</dbReference>
<sequence>MALDPTALSDLLSRLLADWESEVVEFKRGKDGFSSDDLGKYASALANEANLRGQERAWLVFGVDDKTRQVCGTSYKEDAERLQADKQQVLTGTGTFTFRDIHVLAHPSGRVILFEIPAAPRGMAINWKGHYFGRAGESLGPLGQDKLDEIRSQTLATDWTAQVVPEATIADLDPEALKVARERFAAKYANRFSAEDVAAWSDVALLDRAKVTQNGVITRTALLLLGKPESAWRLNPHPAEITWRLEGEERAYEHFGPPFLLATTQLFSRIRNVQLRILPENALLAHEVAKYDQKVVLEALHNCIAHQDYNRSGRVVVREYPDRLVLENDGAFFEGKPEDYILRDRVPRRYRNAFLAQAMTELNMIDHMGYGILDIYQRQRQRFFPLPDYDLEESEMVRLTIHGRVVDQAYSRLLMQEAGLPLVDVLALDRVQKRLPVTEDALRHLRIHKLVEGRKPNVHVSARVAAATDSKAEYIRTRSQDDEHYTRLIVDYLRKFGNADRAELDRLLTDKLSEALSAEQKRDKISNLLTKLRRQGSILNAGSRSKPEWRLAERKE</sequence>
<evidence type="ECO:0000313" key="2">
    <source>
        <dbReference type="EMBL" id="MTH66563.1"/>
    </source>
</evidence>
<dbReference type="InterPro" id="IPR038475">
    <property type="entry name" value="RecG_C_sf"/>
</dbReference>
<organism evidence="2 3">
    <name type="scientific">Paracoccus shanxieyensis</name>
    <dbReference type="NCBI Taxonomy" id="2675752"/>
    <lineage>
        <taxon>Bacteria</taxon>
        <taxon>Pseudomonadati</taxon>
        <taxon>Pseudomonadota</taxon>
        <taxon>Alphaproteobacteria</taxon>
        <taxon>Rhodobacterales</taxon>
        <taxon>Paracoccaceae</taxon>
        <taxon>Paracoccus</taxon>
    </lineage>
</organism>
<dbReference type="Proteomes" id="UP000478740">
    <property type="component" value="Unassembled WGS sequence"/>
</dbReference>
<evidence type="ECO:0000313" key="3">
    <source>
        <dbReference type="Proteomes" id="UP000478740"/>
    </source>
</evidence>
<proteinExistence type="predicted"/>
<feature type="domain" description="Schlafen AlbA-2" evidence="1">
    <location>
        <begin position="20"/>
        <end position="138"/>
    </location>
</feature>
<dbReference type="Pfam" id="PF13749">
    <property type="entry name" value="HATPase_c_4"/>
    <property type="match status" value="1"/>
</dbReference>
<dbReference type="Gene3D" id="3.30.950.30">
    <property type="entry name" value="Schlafen, AAA domain"/>
    <property type="match status" value="1"/>
</dbReference>
<accession>A0A6L6J1Z7</accession>
<dbReference type="RefSeq" id="WP_155046227.1">
    <property type="nucleotide sequence ID" value="NZ_WMIH01000038.1"/>
</dbReference>
<protein>
    <submittedName>
        <fullName evidence="2">Transcriptional regulator</fullName>
    </submittedName>
</protein>